<dbReference type="Proteomes" id="UP001214898">
    <property type="component" value="Chromosome"/>
</dbReference>
<dbReference type="EMBL" id="CP120576">
    <property type="protein sequence ID" value="WEY83098.1"/>
    <property type="molecule type" value="Genomic_DNA"/>
</dbReference>
<evidence type="ECO:0008006" key="3">
    <source>
        <dbReference type="Google" id="ProtNLM"/>
    </source>
</evidence>
<name>A0AAX3RF37_BACIU</name>
<accession>A0AAX3RF37</accession>
<evidence type="ECO:0000313" key="1">
    <source>
        <dbReference type="EMBL" id="WEY83098.1"/>
    </source>
</evidence>
<proteinExistence type="predicted"/>
<sequence>MKPTITKEQAEVIQIFMDGGKEKSDLLRIHAKDRWIEEFSCLNDLDILTLAAALVNGYEVEKTPEEKVRELYNQHRHEAACSFTDEGTNLSLGKAFGIKEASKVFGVDVEGWDEFDNV</sequence>
<organism evidence="1 2">
    <name type="scientific">Bacillus subtilis</name>
    <dbReference type="NCBI Taxonomy" id="1423"/>
    <lineage>
        <taxon>Bacteria</taxon>
        <taxon>Bacillati</taxon>
        <taxon>Bacillota</taxon>
        <taxon>Bacilli</taxon>
        <taxon>Bacillales</taxon>
        <taxon>Bacillaceae</taxon>
        <taxon>Bacillus</taxon>
    </lineage>
</organism>
<protein>
    <recommendedName>
        <fullName evidence="3">Phage protein</fullName>
    </recommendedName>
</protein>
<dbReference type="AlphaFoldDB" id="A0AAX3RF37"/>
<gene>
    <name evidence="1" type="ORF">P5633_11625</name>
</gene>
<reference evidence="1" key="1">
    <citation type="submission" date="2025-02" db="EMBL/GenBank/DDBJ databases">
        <title>Complete genome sequences of 52 Bacillus and Priestia strains isolated from West-African fermentations and 26 reference strains from the DSMZ collection.</title>
        <authorList>
            <person name="Wiedenbein E.S."/>
            <person name="Canoy T.S."/>
            <person name="Hui Y."/>
            <person name="Parkouda C."/>
            <person name="Dawende C."/>
            <person name="Ametefe E."/>
            <person name="Jespersen L."/>
            <person name="Nielsen D.S."/>
        </authorList>
    </citation>
    <scope>NUCLEOTIDE SEQUENCE</scope>
    <source>
        <strain evidence="1">PRO56</strain>
    </source>
</reference>
<evidence type="ECO:0000313" key="2">
    <source>
        <dbReference type="Proteomes" id="UP001214898"/>
    </source>
</evidence>